<gene>
    <name evidence="3" type="ORF">M407DRAFT_192368</name>
</gene>
<dbReference type="GO" id="GO:0004402">
    <property type="term" value="F:histone acetyltransferase activity"/>
    <property type="evidence" value="ECO:0007669"/>
    <property type="project" value="InterPro"/>
</dbReference>
<proteinExistence type="predicted"/>
<dbReference type="HOGENOM" id="CLU_1595773_0_0_1"/>
<dbReference type="GO" id="GO:0000127">
    <property type="term" value="C:transcription factor TFIIIC complex"/>
    <property type="evidence" value="ECO:0007669"/>
    <property type="project" value="InterPro"/>
</dbReference>
<dbReference type="InterPro" id="IPR044230">
    <property type="entry name" value="GTF3C4"/>
</dbReference>
<evidence type="ECO:0000313" key="3">
    <source>
        <dbReference type="EMBL" id="KIO33474.1"/>
    </source>
</evidence>
<dbReference type="EMBL" id="KN822948">
    <property type="protein sequence ID" value="KIO33474.1"/>
    <property type="molecule type" value="Genomic_DNA"/>
</dbReference>
<feature type="domain" description="Transcription factor IIIC putative zinc-finger" evidence="2">
    <location>
        <begin position="72"/>
        <end position="162"/>
    </location>
</feature>
<accession>A0A0C3QWY2</accession>
<dbReference type="PANTHER" id="PTHR15496:SF2">
    <property type="entry name" value="GENERAL TRANSCRIPTION FACTOR 3C POLYPEPTIDE 4"/>
    <property type="match status" value="1"/>
</dbReference>
<keyword evidence="4" id="KW-1185">Reference proteome</keyword>
<dbReference type="AlphaFoldDB" id="A0A0C3QWY2"/>
<sequence>MMTFGYVEDADRLFARFVVTQALLLPATPESLRVVALSVALQLQLELPERAEIGNDGSSQPQNSSTRLTKPASLGESCPACRSEVLLEDLATATCANGHVWQRCSITSLLMTAAASRTCVVCCRKALVTTRQRALHAPWNGAWTVYEMLEAVQRCVWCGNEFVGIVQ</sequence>
<dbReference type="InterPro" id="IPR024764">
    <property type="entry name" value="TFIIIC_Znf"/>
</dbReference>
<feature type="compositionally biased region" description="Polar residues" evidence="1">
    <location>
        <begin position="56"/>
        <end position="68"/>
    </location>
</feature>
<dbReference type="OrthoDB" id="421374at2759"/>
<evidence type="ECO:0000256" key="1">
    <source>
        <dbReference type="SAM" id="MobiDB-lite"/>
    </source>
</evidence>
<feature type="region of interest" description="Disordered" evidence="1">
    <location>
        <begin position="52"/>
        <end position="72"/>
    </location>
</feature>
<name>A0A0C3QWY2_9AGAM</name>
<dbReference type="Proteomes" id="UP000054248">
    <property type="component" value="Unassembled WGS sequence"/>
</dbReference>
<evidence type="ECO:0000259" key="2">
    <source>
        <dbReference type="Pfam" id="PF12660"/>
    </source>
</evidence>
<reference evidence="3 4" key="1">
    <citation type="submission" date="2014-04" db="EMBL/GenBank/DDBJ databases">
        <authorList>
            <consortium name="DOE Joint Genome Institute"/>
            <person name="Kuo A."/>
            <person name="Girlanda M."/>
            <person name="Perotto S."/>
            <person name="Kohler A."/>
            <person name="Nagy L.G."/>
            <person name="Floudas D."/>
            <person name="Copeland A."/>
            <person name="Barry K.W."/>
            <person name="Cichocki N."/>
            <person name="Veneault-Fourrey C."/>
            <person name="LaButti K."/>
            <person name="Lindquist E.A."/>
            <person name="Lipzen A."/>
            <person name="Lundell T."/>
            <person name="Morin E."/>
            <person name="Murat C."/>
            <person name="Sun H."/>
            <person name="Tunlid A."/>
            <person name="Henrissat B."/>
            <person name="Grigoriev I.V."/>
            <person name="Hibbett D.S."/>
            <person name="Martin F."/>
            <person name="Nordberg H.P."/>
            <person name="Cantor M.N."/>
            <person name="Hua S.X."/>
        </authorList>
    </citation>
    <scope>NUCLEOTIDE SEQUENCE [LARGE SCALE GENOMIC DNA]</scope>
    <source>
        <strain evidence="3 4">MUT 4182</strain>
    </source>
</reference>
<dbReference type="GO" id="GO:0006384">
    <property type="term" value="P:transcription initiation at RNA polymerase III promoter"/>
    <property type="evidence" value="ECO:0007669"/>
    <property type="project" value="InterPro"/>
</dbReference>
<evidence type="ECO:0000313" key="4">
    <source>
        <dbReference type="Proteomes" id="UP000054248"/>
    </source>
</evidence>
<dbReference type="PANTHER" id="PTHR15496">
    <property type="entry name" value="GENERAL TRANSCRIPTION FACTOR 3C POLYPEPTIDE 4 FAMILY"/>
    <property type="match status" value="1"/>
</dbReference>
<dbReference type="STRING" id="1051891.A0A0C3QWY2"/>
<dbReference type="Pfam" id="PF12660">
    <property type="entry name" value="zf-TFIIIC"/>
    <property type="match status" value="1"/>
</dbReference>
<organism evidence="3 4">
    <name type="scientific">Tulasnella calospora MUT 4182</name>
    <dbReference type="NCBI Taxonomy" id="1051891"/>
    <lineage>
        <taxon>Eukaryota</taxon>
        <taxon>Fungi</taxon>
        <taxon>Dikarya</taxon>
        <taxon>Basidiomycota</taxon>
        <taxon>Agaricomycotina</taxon>
        <taxon>Agaricomycetes</taxon>
        <taxon>Cantharellales</taxon>
        <taxon>Tulasnellaceae</taxon>
        <taxon>Tulasnella</taxon>
    </lineage>
</organism>
<protein>
    <recommendedName>
        <fullName evidence="2">Transcription factor IIIC putative zinc-finger domain-containing protein</fullName>
    </recommendedName>
</protein>
<reference evidence="4" key="2">
    <citation type="submission" date="2015-01" db="EMBL/GenBank/DDBJ databases">
        <title>Evolutionary Origins and Diversification of the Mycorrhizal Mutualists.</title>
        <authorList>
            <consortium name="DOE Joint Genome Institute"/>
            <consortium name="Mycorrhizal Genomics Consortium"/>
            <person name="Kohler A."/>
            <person name="Kuo A."/>
            <person name="Nagy L.G."/>
            <person name="Floudas D."/>
            <person name="Copeland A."/>
            <person name="Barry K.W."/>
            <person name="Cichocki N."/>
            <person name="Veneault-Fourrey C."/>
            <person name="LaButti K."/>
            <person name="Lindquist E.A."/>
            <person name="Lipzen A."/>
            <person name="Lundell T."/>
            <person name="Morin E."/>
            <person name="Murat C."/>
            <person name="Riley R."/>
            <person name="Ohm R."/>
            <person name="Sun H."/>
            <person name="Tunlid A."/>
            <person name="Henrissat B."/>
            <person name="Grigoriev I.V."/>
            <person name="Hibbett D.S."/>
            <person name="Martin F."/>
        </authorList>
    </citation>
    <scope>NUCLEOTIDE SEQUENCE [LARGE SCALE GENOMIC DNA]</scope>
    <source>
        <strain evidence="4">MUT 4182</strain>
    </source>
</reference>